<sequence>MKMIQKLGLGLAVLACVGSAQARSGNTYQSSLSSSSYAASATWNGNSTPITSGNLAQSAQMNNLINTAQGYYLDIQWALNDAIRAATSQVGDVTVKMKYPSGILNGTLNASLSGLQGGNLRFVLDGLSYDVVLQTNGRQGPISFECNTSLTIGSISVSLDYNPYSGAVSGANVQFVPTQSTNCDNSLGWVPWLGNYINNKLAGAGSQLVLAMGGFSGRILDVAPQRALFGFVDAIQPGTYLYGGTDVGMYIKNNIQNLYVNKQVRISVAQPASFYVPTQNHLPSPLARSGKAVGIDFLDNGTPLVGFQVNLVRNFNWVLISGDE</sequence>
<organism evidence="2 3">
    <name type="scientific">Roseateles aquae</name>
    <dbReference type="NCBI Taxonomy" id="3077235"/>
    <lineage>
        <taxon>Bacteria</taxon>
        <taxon>Pseudomonadati</taxon>
        <taxon>Pseudomonadota</taxon>
        <taxon>Betaproteobacteria</taxon>
        <taxon>Burkholderiales</taxon>
        <taxon>Sphaerotilaceae</taxon>
        <taxon>Roseateles</taxon>
    </lineage>
</organism>
<evidence type="ECO:0000313" key="2">
    <source>
        <dbReference type="EMBL" id="MDT9001795.1"/>
    </source>
</evidence>
<evidence type="ECO:0000256" key="1">
    <source>
        <dbReference type="SAM" id="SignalP"/>
    </source>
</evidence>
<accession>A0ABU3PGY3</accession>
<name>A0ABU3PGY3_9BURK</name>
<reference evidence="2" key="1">
    <citation type="submission" date="2023-09" db="EMBL/GenBank/DDBJ databases">
        <title>Paucibacter sp. APW11 Genome sequencing and assembly.</title>
        <authorList>
            <person name="Kim I."/>
        </authorList>
    </citation>
    <scope>NUCLEOTIDE SEQUENCE</scope>
    <source>
        <strain evidence="2">APW11</strain>
    </source>
</reference>
<keyword evidence="1" id="KW-0732">Signal</keyword>
<feature type="chain" id="PRO_5045685958" evidence="1">
    <location>
        <begin position="23"/>
        <end position="324"/>
    </location>
</feature>
<comment type="caution">
    <text evidence="2">The sequence shown here is derived from an EMBL/GenBank/DDBJ whole genome shotgun (WGS) entry which is preliminary data.</text>
</comment>
<feature type="signal peptide" evidence="1">
    <location>
        <begin position="1"/>
        <end position="22"/>
    </location>
</feature>
<dbReference type="Proteomes" id="UP001246372">
    <property type="component" value="Unassembled WGS sequence"/>
</dbReference>
<dbReference type="EMBL" id="JAVXZY010000011">
    <property type="protein sequence ID" value="MDT9001795.1"/>
    <property type="molecule type" value="Genomic_DNA"/>
</dbReference>
<keyword evidence="3" id="KW-1185">Reference proteome</keyword>
<dbReference type="RefSeq" id="WP_315652678.1">
    <property type="nucleotide sequence ID" value="NZ_JAVXZY010000011.1"/>
</dbReference>
<proteinExistence type="predicted"/>
<protein>
    <submittedName>
        <fullName evidence="2">Uncharacterized protein</fullName>
    </submittedName>
</protein>
<evidence type="ECO:0000313" key="3">
    <source>
        <dbReference type="Proteomes" id="UP001246372"/>
    </source>
</evidence>
<gene>
    <name evidence="2" type="ORF">RQP53_21140</name>
</gene>